<accession>A0AAD9V929</accession>
<dbReference type="EMBL" id="JARQWQ010000020">
    <property type="protein sequence ID" value="KAK2565265.1"/>
    <property type="molecule type" value="Genomic_DNA"/>
</dbReference>
<name>A0AAD9V929_ACRCE</name>
<sequence>QTATAVSSTFMSMMSPSTTTRSEIPAAPSASPASISSSSSSRIFGQMEPMSAMGKDAVSSPMYFAHVPEQSATSSSLNMTVSRTTGSEIQTAASQSTVMHMMDAFSTTRSERNSPITQIKQNCSNSN</sequence>
<feature type="non-terminal residue" evidence="2">
    <location>
        <position position="127"/>
    </location>
</feature>
<dbReference type="Proteomes" id="UP001249851">
    <property type="component" value="Unassembled WGS sequence"/>
</dbReference>
<organism evidence="2 3">
    <name type="scientific">Acropora cervicornis</name>
    <name type="common">Staghorn coral</name>
    <dbReference type="NCBI Taxonomy" id="6130"/>
    <lineage>
        <taxon>Eukaryota</taxon>
        <taxon>Metazoa</taxon>
        <taxon>Cnidaria</taxon>
        <taxon>Anthozoa</taxon>
        <taxon>Hexacorallia</taxon>
        <taxon>Scleractinia</taxon>
        <taxon>Astrocoeniina</taxon>
        <taxon>Acroporidae</taxon>
        <taxon>Acropora</taxon>
    </lineage>
</organism>
<protein>
    <submittedName>
        <fullName evidence="2">Uncharacterized protein</fullName>
    </submittedName>
</protein>
<proteinExistence type="predicted"/>
<comment type="caution">
    <text evidence="2">The sequence shown here is derived from an EMBL/GenBank/DDBJ whole genome shotgun (WGS) entry which is preliminary data.</text>
</comment>
<evidence type="ECO:0000256" key="1">
    <source>
        <dbReference type="SAM" id="MobiDB-lite"/>
    </source>
</evidence>
<gene>
    <name evidence="2" type="ORF">P5673_011220</name>
</gene>
<reference evidence="2" key="2">
    <citation type="journal article" date="2023" name="Science">
        <title>Genomic signatures of disease resistance in endangered staghorn corals.</title>
        <authorList>
            <person name="Vollmer S.V."/>
            <person name="Selwyn J.D."/>
            <person name="Despard B.A."/>
            <person name="Roesel C.L."/>
        </authorList>
    </citation>
    <scope>NUCLEOTIDE SEQUENCE</scope>
    <source>
        <strain evidence="2">K2</strain>
    </source>
</reference>
<keyword evidence="3" id="KW-1185">Reference proteome</keyword>
<evidence type="ECO:0000313" key="2">
    <source>
        <dbReference type="EMBL" id="KAK2565265.1"/>
    </source>
</evidence>
<feature type="region of interest" description="Disordered" evidence="1">
    <location>
        <begin position="107"/>
        <end position="127"/>
    </location>
</feature>
<feature type="compositionally biased region" description="Low complexity" evidence="1">
    <location>
        <begin position="7"/>
        <end position="41"/>
    </location>
</feature>
<evidence type="ECO:0000313" key="3">
    <source>
        <dbReference type="Proteomes" id="UP001249851"/>
    </source>
</evidence>
<feature type="region of interest" description="Disordered" evidence="1">
    <location>
        <begin position="1"/>
        <end position="42"/>
    </location>
</feature>
<dbReference type="AlphaFoldDB" id="A0AAD9V929"/>
<reference evidence="2" key="1">
    <citation type="journal article" date="2023" name="G3 (Bethesda)">
        <title>Whole genome assembly and annotation of the endangered Caribbean coral Acropora cervicornis.</title>
        <authorList>
            <person name="Selwyn J.D."/>
            <person name="Vollmer S.V."/>
        </authorList>
    </citation>
    <scope>NUCLEOTIDE SEQUENCE</scope>
    <source>
        <strain evidence="2">K2</strain>
    </source>
</reference>